<gene>
    <name evidence="2" type="ORF">UT84_C0010G0016</name>
</gene>
<dbReference type="Gene3D" id="3.30.110.170">
    <property type="entry name" value="Protein of unknown function (DUF541), domain 1"/>
    <property type="match status" value="1"/>
</dbReference>
<evidence type="ECO:0000313" key="3">
    <source>
        <dbReference type="Proteomes" id="UP000034531"/>
    </source>
</evidence>
<name>A0A0G0RDX4_9BACT</name>
<sequence>MTKLQLNQNVLRPSQTWLWPIVVLIVALLVLWTKPWQTKTTQTVSVTAEGKAEAVPSIAKITASIQSTNPNLDRARAENQTKVDAIVTKLKSIGTEEKDIKTQNISANPTYEIPMMYPAPPRPNTNAFTTSLEITVRDLKNADAVLSALTANGTTNIYGPQLTVDDSKLESAKSQARQNAVENAKTKAKELAQASGRSVGKVVSIKEQGDYAYPVPMMAAGSVDLIQKESQIQPGQNDVTINLQVDFELK</sequence>
<comment type="caution">
    <text evidence="2">The sequence shown here is derived from an EMBL/GenBank/DDBJ whole genome shotgun (WGS) entry which is preliminary data.</text>
</comment>
<dbReference type="PANTHER" id="PTHR34387">
    <property type="entry name" value="SLR1258 PROTEIN"/>
    <property type="match status" value="1"/>
</dbReference>
<keyword evidence="1" id="KW-1133">Transmembrane helix</keyword>
<proteinExistence type="predicted"/>
<accession>A0A0G0RDX4</accession>
<dbReference type="PANTHER" id="PTHR34387:SF1">
    <property type="entry name" value="PERIPLASMIC IMMUNOGENIC PROTEIN"/>
    <property type="match status" value="1"/>
</dbReference>
<dbReference type="Proteomes" id="UP000034531">
    <property type="component" value="Unassembled WGS sequence"/>
</dbReference>
<protein>
    <submittedName>
        <fullName evidence="2">Outer membrane protein</fullName>
    </submittedName>
</protein>
<dbReference type="InterPro" id="IPR007497">
    <property type="entry name" value="SIMPL/DUF541"/>
</dbReference>
<dbReference type="EMBL" id="LBYI01000010">
    <property type="protein sequence ID" value="KKR50593.1"/>
    <property type="molecule type" value="Genomic_DNA"/>
</dbReference>
<reference evidence="2 3" key="1">
    <citation type="journal article" date="2015" name="Nature">
        <title>rRNA introns, odd ribosomes, and small enigmatic genomes across a large radiation of phyla.</title>
        <authorList>
            <person name="Brown C.T."/>
            <person name="Hug L.A."/>
            <person name="Thomas B.C."/>
            <person name="Sharon I."/>
            <person name="Castelle C.J."/>
            <person name="Singh A."/>
            <person name="Wilkins M.J."/>
            <person name="Williams K.H."/>
            <person name="Banfield J.F."/>
        </authorList>
    </citation>
    <scope>NUCLEOTIDE SEQUENCE [LARGE SCALE GENOMIC DNA]</scope>
</reference>
<keyword evidence="1" id="KW-0472">Membrane</keyword>
<dbReference type="AlphaFoldDB" id="A0A0G0RDX4"/>
<evidence type="ECO:0000256" key="1">
    <source>
        <dbReference type="SAM" id="Phobius"/>
    </source>
</evidence>
<organism evidence="2 3">
    <name type="scientific">Candidatus Curtissbacteria bacterium GW2011_GWA1_40_16</name>
    <dbReference type="NCBI Taxonomy" id="1618405"/>
    <lineage>
        <taxon>Bacteria</taxon>
        <taxon>Candidatus Curtissiibacteriota</taxon>
    </lineage>
</organism>
<dbReference type="InterPro" id="IPR052022">
    <property type="entry name" value="26kDa_periplasmic_antigen"/>
</dbReference>
<dbReference type="Gene3D" id="3.30.70.2970">
    <property type="entry name" value="Protein of unknown function (DUF541), domain 2"/>
    <property type="match status" value="1"/>
</dbReference>
<keyword evidence="1" id="KW-0812">Transmembrane</keyword>
<feature type="transmembrane region" description="Helical" evidence="1">
    <location>
        <begin position="16"/>
        <end position="33"/>
    </location>
</feature>
<dbReference type="GO" id="GO:0006974">
    <property type="term" value="P:DNA damage response"/>
    <property type="evidence" value="ECO:0007669"/>
    <property type="project" value="TreeGrafter"/>
</dbReference>
<evidence type="ECO:0000313" key="2">
    <source>
        <dbReference type="EMBL" id="KKR50593.1"/>
    </source>
</evidence>
<dbReference type="Pfam" id="PF04402">
    <property type="entry name" value="SIMPL"/>
    <property type="match status" value="1"/>
</dbReference>
<dbReference type="PATRIC" id="fig|1618405.3.peg.514"/>